<dbReference type="PANTHER" id="PTHR11461">
    <property type="entry name" value="SERINE PROTEASE INHIBITOR, SERPIN"/>
    <property type="match status" value="1"/>
</dbReference>
<feature type="domain" description="Serpin" evidence="6">
    <location>
        <begin position="51"/>
        <end position="539"/>
    </location>
</feature>
<accession>A0A903UWF1</accession>
<dbReference type="FunFam" id="2.30.39.10:FF:000035">
    <property type="entry name" value="Serine protease inhibitor (serpin) 16"/>
    <property type="match status" value="1"/>
</dbReference>
<evidence type="ECO:0000256" key="1">
    <source>
        <dbReference type="ARBA" id="ARBA00022690"/>
    </source>
</evidence>
<keyword evidence="8" id="KW-1185">Reference proteome</keyword>
<protein>
    <recommendedName>
        <fullName evidence="6">Serpin domain-containing protein</fullName>
    </recommendedName>
</protein>
<reference evidence="7" key="2">
    <citation type="submission" date="2022-10" db="UniProtKB">
        <authorList>
            <consortium name="EnsemblMetazoa"/>
        </authorList>
    </citation>
    <scope>IDENTIFICATION</scope>
    <source>
        <strain evidence="7">LVP_AGWG</strain>
    </source>
</reference>
<evidence type="ECO:0000256" key="3">
    <source>
        <dbReference type="RuleBase" id="RU000411"/>
    </source>
</evidence>
<dbReference type="Proteomes" id="UP000008820">
    <property type="component" value="Chromosome 2"/>
</dbReference>
<keyword evidence="2" id="KW-0722">Serine protease inhibitor</keyword>
<keyword evidence="1" id="KW-0646">Protease inhibitor</keyword>
<sequence>MQGLKMRFLAPLGIVLLAIVSHCQGQGFDPTVGATPENLAAVSQSVTNLAQKISLAIANPKSKTEIFSPVSIAGALSLLLLGSGGNTRDELMNVMGFQHSRLTFTDIHKSFGRLFQDLVSNDPAQNVTIPWRANDKCNNNDYDYEDYAQSKPTGQQRGRRDTDNPVEIRVGNGIFAVTGREFDRKYQYIAEKIYRIETQYLDFENKTQYAIRTINDWVRSQTRGKITEIVSHLNPDTMLVIANTLYLKAEWEEPFLRDGTKPRPFFPDGPNRPSINVPMMVHGGCFPYYYWKDMQTKVIGIPYKQYSTMYVFLPDESNRAKVRALQNKIDADEMNKIIRNMDVKTASIQFPKMHVQNSFNLKQVLEQLGGSSIFDREKSDLYRVLTNLTRLGGGEEPDIDDALDFLEDTRANAELELKNSFGQDCVVIEKEVESAQKCPSSDCRYGGGQCVCCAQFTKGRKRRQAQYNADKKSPLYVNEVMHKVDVVVNEKGTEGGAVTATLLDRITPLINFKANGPFLILIREEATQLPLFYGTVYDPTP</sequence>
<reference evidence="7 8" key="1">
    <citation type="submission" date="2017-06" db="EMBL/GenBank/DDBJ databases">
        <title>Aedes aegypti genome working group (AGWG) sequencing and assembly.</title>
        <authorList>
            <consortium name="Aedes aegypti Genome Working Group (AGWG)"/>
            <person name="Matthews B.J."/>
        </authorList>
    </citation>
    <scope>NUCLEOTIDE SEQUENCE [LARGE SCALE GENOMIC DNA]</scope>
    <source>
        <strain evidence="7 8">LVP_AGWG</strain>
    </source>
</reference>
<dbReference type="InterPro" id="IPR042178">
    <property type="entry name" value="Serpin_sf_1"/>
</dbReference>
<dbReference type="InterPro" id="IPR036186">
    <property type="entry name" value="Serpin_sf"/>
</dbReference>
<dbReference type="InterPro" id="IPR023796">
    <property type="entry name" value="Serpin_dom"/>
</dbReference>
<evidence type="ECO:0000313" key="8">
    <source>
        <dbReference type="Proteomes" id="UP000008820"/>
    </source>
</evidence>
<keyword evidence="5" id="KW-0732">Signal</keyword>
<evidence type="ECO:0000256" key="5">
    <source>
        <dbReference type="SAM" id="SignalP"/>
    </source>
</evidence>
<dbReference type="SUPFAM" id="SSF56574">
    <property type="entry name" value="Serpins"/>
    <property type="match status" value="1"/>
</dbReference>
<dbReference type="GO" id="GO:0004867">
    <property type="term" value="F:serine-type endopeptidase inhibitor activity"/>
    <property type="evidence" value="ECO:0007669"/>
    <property type="project" value="UniProtKB-KW"/>
</dbReference>
<name>A0A903UWF1_AEDAE</name>
<evidence type="ECO:0000313" key="7">
    <source>
        <dbReference type="EnsemblMetazoa" id="AAEL013936-PJ"/>
    </source>
</evidence>
<dbReference type="Gene3D" id="2.30.39.10">
    <property type="entry name" value="Alpha-1-antitrypsin, domain 1"/>
    <property type="match status" value="1"/>
</dbReference>
<dbReference type="Gene3D" id="2.10.310.10">
    <property type="entry name" value="Serpins superfamily"/>
    <property type="match status" value="1"/>
</dbReference>
<evidence type="ECO:0000256" key="2">
    <source>
        <dbReference type="ARBA" id="ARBA00022900"/>
    </source>
</evidence>
<comment type="similarity">
    <text evidence="3">Belongs to the serpin family.</text>
</comment>
<organism evidence="7 8">
    <name type="scientific">Aedes aegypti</name>
    <name type="common">Yellowfever mosquito</name>
    <name type="synonym">Culex aegypti</name>
    <dbReference type="NCBI Taxonomy" id="7159"/>
    <lineage>
        <taxon>Eukaryota</taxon>
        <taxon>Metazoa</taxon>
        <taxon>Ecdysozoa</taxon>
        <taxon>Arthropoda</taxon>
        <taxon>Hexapoda</taxon>
        <taxon>Insecta</taxon>
        <taxon>Pterygota</taxon>
        <taxon>Neoptera</taxon>
        <taxon>Endopterygota</taxon>
        <taxon>Diptera</taxon>
        <taxon>Nematocera</taxon>
        <taxon>Culicoidea</taxon>
        <taxon>Culicidae</taxon>
        <taxon>Culicinae</taxon>
        <taxon>Aedini</taxon>
        <taxon>Aedes</taxon>
        <taxon>Stegomyia</taxon>
    </lineage>
</organism>
<evidence type="ECO:0000256" key="4">
    <source>
        <dbReference type="SAM" id="MobiDB-lite"/>
    </source>
</evidence>
<evidence type="ECO:0000259" key="6">
    <source>
        <dbReference type="SMART" id="SM00093"/>
    </source>
</evidence>
<feature type="chain" id="PRO_5037804230" description="Serpin domain-containing protein" evidence="5">
    <location>
        <begin position="26"/>
        <end position="541"/>
    </location>
</feature>
<dbReference type="SMART" id="SM00093">
    <property type="entry name" value="SERPIN"/>
    <property type="match status" value="1"/>
</dbReference>
<dbReference type="PANTHER" id="PTHR11461:SF342">
    <property type="entry name" value="SERINE PROTEASE INHIBITOR 28DC"/>
    <property type="match status" value="1"/>
</dbReference>
<dbReference type="GO" id="GO:0045861">
    <property type="term" value="P:negative regulation of proteolysis"/>
    <property type="evidence" value="ECO:0007669"/>
    <property type="project" value="UniProtKB-ARBA"/>
</dbReference>
<proteinExistence type="inferred from homology"/>
<dbReference type="GO" id="GO:0005615">
    <property type="term" value="C:extracellular space"/>
    <property type="evidence" value="ECO:0007669"/>
    <property type="project" value="InterPro"/>
</dbReference>
<feature type="region of interest" description="Disordered" evidence="4">
    <location>
        <begin position="140"/>
        <end position="164"/>
    </location>
</feature>
<dbReference type="InterPro" id="IPR042185">
    <property type="entry name" value="Serpin_sf_2"/>
</dbReference>
<dbReference type="Pfam" id="PF00079">
    <property type="entry name" value="Serpin"/>
    <property type="match status" value="2"/>
</dbReference>
<feature type="signal peptide" evidence="5">
    <location>
        <begin position="1"/>
        <end position="25"/>
    </location>
</feature>
<dbReference type="Gene3D" id="3.30.497.10">
    <property type="entry name" value="Antithrombin, subunit I, domain 2"/>
    <property type="match status" value="1"/>
</dbReference>
<dbReference type="InterPro" id="IPR000215">
    <property type="entry name" value="Serpin_fam"/>
</dbReference>
<dbReference type="EnsemblMetazoa" id="AAEL013936-RJ">
    <property type="protein sequence ID" value="AAEL013936-PJ"/>
    <property type="gene ID" value="AAEL013936"/>
</dbReference>
<gene>
    <name evidence="7" type="primary">5578955</name>
</gene>
<dbReference type="AlphaFoldDB" id="A0A903UWF1"/>
<dbReference type="OrthoDB" id="9518664at2759"/>